<evidence type="ECO:0000256" key="3">
    <source>
        <dbReference type="ARBA" id="ARBA00020834"/>
    </source>
</evidence>
<feature type="transmembrane region" description="Helical" evidence="17">
    <location>
        <begin position="145"/>
        <end position="166"/>
    </location>
</feature>
<comment type="catalytic activity">
    <reaction evidence="15">
        <text>lactose(out) + N(pros)-phospho-L-histidyl-[protein] = lactose 6-phosphate(in) + L-histidyl-[protein]</text>
        <dbReference type="Rhea" id="RHEA:42400"/>
        <dbReference type="Rhea" id="RHEA-COMP:9745"/>
        <dbReference type="Rhea" id="RHEA-COMP:9746"/>
        <dbReference type="ChEBI" id="CHEBI:17716"/>
        <dbReference type="ChEBI" id="CHEBI:29979"/>
        <dbReference type="ChEBI" id="CHEBI:64837"/>
        <dbReference type="ChEBI" id="CHEBI:79080"/>
        <dbReference type="EC" id="2.7.1.207"/>
    </reaction>
</comment>
<dbReference type="PROSITE" id="PS51100">
    <property type="entry name" value="PTS_EIIB_TYPE_3"/>
    <property type="match status" value="1"/>
</dbReference>
<feature type="domain" description="PTS EIIC type-3" evidence="19">
    <location>
        <begin position="4"/>
        <end position="420"/>
    </location>
</feature>
<evidence type="ECO:0000259" key="19">
    <source>
        <dbReference type="PROSITE" id="PS51105"/>
    </source>
</evidence>
<evidence type="ECO:0000256" key="9">
    <source>
        <dbReference type="ARBA" id="ARBA00022683"/>
    </source>
</evidence>
<keyword evidence="10 17" id="KW-0812">Transmembrane</keyword>
<dbReference type="GO" id="GO:0008982">
    <property type="term" value="F:protein-N(PI)-phosphohistidine-sugar phosphotransferase activity"/>
    <property type="evidence" value="ECO:0007669"/>
    <property type="project" value="InterPro"/>
</dbReference>
<dbReference type="Pfam" id="PF02378">
    <property type="entry name" value="PTS_EIIC"/>
    <property type="match status" value="1"/>
</dbReference>
<dbReference type="InterPro" id="IPR004501">
    <property type="entry name" value="PTS_EIIC_3"/>
</dbReference>
<keyword evidence="8" id="KW-0808">Transferase</keyword>
<feature type="transmembrane region" description="Helical" evidence="17">
    <location>
        <begin position="227"/>
        <end position="248"/>
    </location>
</feature>
<keyword evidence="6" id="KW-0597">Phosphoprotein</keyword>
<keyword evidence="11" id="KW-0418">Kinase</keyword>
<dbReference type="InterPro" id="IPR003501">
    <property type="entry name" value="PTS_EIIB_2/3"/>
</dbReference>
<evidence type="ECO:0000256" key="17">
    <source>
        <dbReference type="SAM" id="Phobius"/>
    </source>
</evidence>
<evidence type="ECO:0000256" key="5">
    <source>
        <dbReference type="ARBA" id="ARBA00022475"/>
    </source>
</evidence>
<accession>A0AAJ5QX48</accession>
<dbReference type="PROSITE" id="PS51105">
    <property type="entry name" value="PTS_EIIC_TYPE_3"/>
    <property type="match status" value="1"/>
</dbReference>
<evidence type="ECO:0000256" key="15">
    <source>
        <dbReference type="ARBA" id="ARBA00048444"/>
    </source>
</evidence>
<feature type="transmembrane region" description="Helical" evidence="17">
    <location>
        <begin position="28"/>
        <end position="48"/>
    </location>
</feature>
<evidence type="ECO:0000256" key="6">
    <source>
        <dbReference type="ARBA" id="ARBA00022553"/>
    </source>
</evidence>
<dbReference type="EMBL" id="CP112887">
    <property type="protein sequence ID" value="WBW62972.1"/>
    <property type="molecule type" value="Genomic_DNA"/>
</dbReference>
<evidence type="ECO:0000256" key="14">
    <source>
        <dbReference type="ARBA" id="ARBA00029639"/>
    </source>
</evidence>
<evidence type="ECO:0000256" key="7">
    <source>
        <dbReference type="ARBA" id="ARBA00022597"/>
    </source>
</evidence>
<proteinExistence type="predicted"/>
<dbReference type="RefSeq" id="WP_131048058.1">
    <property type="nucleotide sequence ID" value="NZ_CP112887.1"/>
</dbReference>
<dbReference type="PANTHER" id="PTHR33989:SF10">
    <property type="entry name" value="PERMEASE IIC COMPONENT"/>
    <property type="match status" value="1"/>
</dbReference>
<keyword evidence="5" id="KW-1003">Cell membrane</keyword>
<sequence length="560" mass="61227">MNISLDNIASFSQKLAGQVHLRSLRDSFIIAIPFLVLAGLVIMVNYVFLDPNGFMRNIISAETMTYYRGIGERALNGTMNILSVMLAVLVAYSLASKRKAESPIIAAMVSLACFYVIMPITVQVTPPDSDAIMVSGVVPYALTNAGGVFLAIICAFLSTTLFLKISASSTLKISLGEEVPPMVQQSFNALFAIMITVALFACGTFAITGWFDTELFALIQTVVQKPLVHLTTSLPGFITLTTLTNLLFSLGIHPSGIINPVLEPPLLVAMQENMAAFAAGHIPPHIIVLPFRDLYGHMGGTGSTLALLLAIMLRSRMSSHKKFARTVIAPGVFNINEPVIFGLPVILNPLLMIPFIIYPQINFIIAYFATSWGWVSHIVAYVPWSVPPFLSGWLGSGGDLRNVVLQGILIIIGVAVYLPFLHAYERAIMSKNTRKIIEDIEQKPSDTTEINNTSDGHVLDGKTIILMCNEGMSTSMVAKKMRLYAQSINCTANISATNIGSLEDIYPHTDLIFLSPQLSYMESKIRETVQDQCRVALVNPQHFSHMDGQSIIEHAVTLFK</sequence>
<keyword evidence="12 17" id="KW-1133">Transmembrane helix</keyword>
<dbReference type="GO" id="GO:0005886">
    <property type="term" value="C:plasma membrane"/>
    <property type="evidence" value="ECO:0007669"/>
    <property type="project" value="UniProtKB-SubCell"/>
</dbReference>
<dbReference type="Pfam" id="PF02302">
    <property type="entry name" value="PTS_IIB"/>
    <property type="match status" value="1"/>
</dbReference>
<dbReference type="InterPro" id="IPR051088">
    <property type="entry name" value="PTS_Sugar-EIIC/EIIB"/>
</dbReference>
<evidence type="ECO:0000256" key="1">
    <source>
        <dbReference type="ARBA" id="ARBA00004651"/>
    </source>
</evidence>
<dbReference type="InterPro" id="IPR036095">
    <property type="entry name" value="PTS_EIIB-like_sf"/>
</dbReference>
<evidence type="ECO:0000256" key="2">
    <source>
        <dbReference type="ARBA" id="ARBA00012802"/>
    </source>
</evidence>
<dbReference type="InterPro" id="IPR003352">
    <property type="entry name" value="PTS_EIIC"/>
</dbReference>
<feature type="transmembrane region" description="Helical" evidence="17">
    <location>
        <begin position="339"/>
        <end position="357"/>
    </location>
</feature>
<keyword evidence="21" id="KW-1185">Reference proteome</keyword>
<feature type="modified residue" description="Phosphocysteine; by EIIA" evidence="16">
    <location>
        <position position="468"/>
    </location>
</feature>
<keyword evidence="4" id="KW-0813">Transport</keyword>
<dbReference type="PANTHER" id="PTHR33989">
    <property type="match status" value="1"/>
</dbReference>
<evidence type="ECO:0000256" key="4">
    <source>
        <dbReference type="ARBA" id="ARBA00022448"/>
    </source>
</evidence>
<evidence type="ECO:0000313" key="21">
    <source>
        <dbReference type="Proteomes" id="UP001210130"/>
    </source>
</evidence>
<feature type="transmembrane region" description="Helical" evidence="17">
    <location>
        <begin position="187"/>
        <end position="207"/>
    </location>
</feature>
<keyword evidence="13 17" id="KW-0472">Membrane</keyword>
<name>A0AAJ5QX48_9ENTR</name>
<evidence type="ECO:0000256" key="10">
    <source>
        <dbReference type="ARBA" id="ARBA00022692"/>
    </source>
</evidence>
<dbReference type="SUPFAM" id="SSF52794">
    <property type="entry name" value="PTS system IIB component-like"/>
    <property type="match status" value="1"/>
</dbReference>
<dbReference type="Proteomes" id="UP001210130">
    <property type="component" value="Chromosome"/>
</dbReference>
<protein>
    <recommendedName>
        <fullName evidence="3">PTS system lactose-specific EIICB component</fullName>
        <ecNumber evidence="2">2.7.1.207</ecNumber>
    </recommendedName>
    <alternativeName>
        <fullName evidence="14">EIICB-Lac</fullName>
    </alternativeName>
</protein>
<feature type="transmembrane region" description="Helical" evidence="17">
    <location>
        <begin position="104"/>
        <end position="125"/>
    </location>
</feature>
<evidence type="ECO:0000256" key="11">
    <source>
        <dbReference type="ARBA" id="ARBA00022777"/>
    </source>
</evidence>
<reference evidence="20 21" key="1">
    <citation type="journal article" date="2023" name="Microbiol. Resour. Announc.">
        <title>Complete Genome Sequence of the First Colistin-Resistant Raoultella electrica Strain.</title>
        <authorList>
            <person name="Aldeia C."/>
            <person name="Campos-Madueno E.I."/>
            <person name="Sendi P."/>
            <person name="Endimiani A."/>
        </authorList>
    </citation>
    <scope>NUCLEOTIDE SEQUENCE [LARGE SCALE GENOMIC DNA]</scope>
    <source>
        <strain evidence="20 21">S2-IND-01-C</strain>
    </source>
</reference>
<dbReference type="Gene3D" id="3.40.50.2300">
    <property type="match status" value="1"/>
</dbReference>
<dbReference type="AlphaFoldDB" id="A0AAJ5QX48"/>
<evidence type="ECO:0000256" key="16">
    <source>
        <dbReference type="PROSITE-ProRule" id="PRU00423"/>
    </source>
</evidence>
<dbReference type="NCBIfam" id="TIGR00410">
    <property type="entry name" value="lacE"/>
    <property type="match status" value="1"/>
</dbReference>
<feature type="transmembrane region" description="Helical" evidence="17">
    <location>
        <begin position="404"/>
        <end position="424"/>
    </location>
</feature>
<evidence type="ECO:0000259" key="18">
    <source>
        <dbReference type="PROSITE" id="PS51100"/>
    </source>
</evidence>
<feature type="domain" description="PTS EIIB type-3" evidence="18">
    <location>
        <begin position="461"/>
        <end position="560"/>
    </location>
</feature>
<feature type="transmembrane region" description="Helical" evidence="17">
    <location>
        <begin position="294"/>
        <end position="313"/>
    </location>
</feature>
<feature type="transmembrane region" description="Helical" evidence="17">
    <location>
        <begin position="74"/>
        <end position="92"/>
    </location>
</feature>
<dbReference type="InterPro" id="IPR013012">
    <property type="entry name" value="PTS_EIIB_3"/>
</dbReference>
<dbReference type="EC" id="2.7.1.207" evidence="2"/>
<dbReference type="GO" id="GO:0016301">
    <property type="term" value="F:kinase activity"/>
    <property type="evidence" value="ECO:0007669"/>
    <property type="project" value="UniProtKB-KW"/>
</dbReference>
<evidence type="ECO:0000256" key="12">
    <source>
        <dbReference type="ARBA" id="ARBA00022989"/>
    </source>
</evidence>
<keyword evidence="7" id="KW-0762">Sugar transport</keyword>
<organism evidence="20 21">
    <name type="scientific">Klebsiella electrica</name>
    <dbReference type="NCBI Taxonomy" id="1259973"/>
    <lineage>
        <taxon>Bacteria</taxon>
        <taxon>Pseudomonadati</taxon>
        <taxon>Pseudomonadota</taxon>
        <taxon>Gammaproteobacteria</taxon>
        <taxon>Enterobacterales</taxon>
        <taxon>Enterobacteriaceae</taxon>
        <taxon>Klebsiella/Raoultella group</taxon>
        <taxon>Klebsiella</taxon>
    </lineage>
</organism>
<gene>
    <name evidence="20" type="ORF">OR613_08715</name>
</gene>
<dbReference type="GO" id="GO:1901264">
    <property type="term" value="P:carbohydrate derivative transport"/>
    <property type="evidence" value="ECO:0007669"/>
    <property type="project" value="TreeGrafter"/>
</dbReference>
<keyword evidence="9" id="KW-0598">Phosphotransferase system</keyword>
<comment type="subcellular location">
    <subcellularLocation>
        <location evidence="1">Cell membrane</location>
        <topology evidence="1">Multi-pass membrane protein</topology>
    </subcellularLocation>
</comment>
<evidence type="ECO:0000256" key="8">
    <source>
        <dbReference type="ARBA" id="ARBA00022679"/>
    </source>
</evidence>
<evidence type="ECO:0000256" key="13">
    <source>
        <dbReference type="ARBA" id="ARBA00023136"/>
    </source>
</evidence>
<dbReference type="GO" id="GO:0009401">
    <property type="term" value="P:phosphoenolpyruvate-dependent sugar phosphotransferase system"/>
    <property type="evidence" value="ECO:0007669"/>
    <property type="project" value="UniProtKB-KW"/>
</dbReference>
<feature type="transmembrane region" description="Helical" evidence="17">
    <location>
        <begin position="364"/>
        <end position="384"/>
    </location>
</feature>
<evidence type="ECO:0000313" key="20">
    <source>
        <dbReference type="EMBL" id="WBW62972.1"/>
    </source>
</evidence>